<dbReference type="InterPro" id="IPR011990">
    <property type="entry name" value="TPR-like_helical_dom_sf"/>
</dbReference>
<gene>
    <name evidence="5" type="ORF">BB559_003896</name>
</gene>
<feature type="compositionally biased region" description="Polar residues" evidence="3">
    <location>
        <begin position="408"/>
        <end position="422"/>
    </location>
</feature>
<evidence type="ECO:0000256" key="1">
    <source>
        <dbReference type="ARBA" id="ARBA00022737"/>
    </source>
</evidence>
<dbReference type="SUPFAM" id="SSF48452">
    <property type="entry name" value="TPR-like"/>
    <property type="match status" value="1"/>
</dbReference>
<feature type="compositionally biased region" description="Basic and acidic residues" evidence="3">
    <location>
        <begin position="444"/>
        <end position="457"/>
    </location>
</feature>
<comment type="caution">
    <text evidence="5">The sequence shown here is derived from an EMBL/GenBank/DDBJ whole genome shotgun (WGS) entry which is preliminary data.</text>
</comment>
<dbReference type="PANTHER" id="PTHR15081">
    <property type="entry name" value="NUCLEAR AUTOANTIGENIC SPERM PROTEIN NASP -RELATED"/>
    <property type="match status" value="1"/>
</dbReference>
<reference evidence="5 6" key="1">
    <citation type="journal article" date="2018" name="MBio">
        <title>Comparative Genomics Reveals the Core Gene Toolbox for the Fungus-Insect Symbiosis.</title>
        <authorList>
            <person name="Wang Y."/>
            <person name="Stata M."/>
            <person name="Wang W."/>
            <person name="Stajich J.E."/>
            <person name="White M.M."/>
            <person name="Moncalvo J.M."/>
        </authorList>
    </citation>
    <scope>NUCLEOTIDE SEQUENCE [LARGE SCALE GENOMIC DNA]</scope>
    <source>
        <strain evidence="5 6">AUS-77-4</strain>
    </source>
</reference>
<keyword evidence="6" id="KW-1185">Reference proteome</keyword>
<feature type="compositionally biased region" description="Basic and acidic residues" evidence="3">
    <location>
        <begin position="327"/>
        <end position="336"/>
    </location>
</feature>
<feature type="region of interest" description="Disordered" evidence="3">
    <location>
        <begin position="1"/>
        <end position="28"/>
    </location>
</feature>
<organism evidence="5 6">
    <name type="scientific">Furculomyces boomerangus</name>
    <dbReference type="NCBI Taxonomy" id="61424"/>
    <lineage>
        <taxon>Eukaryota</taxon>
        <taxon>Fungi</taxon>
        <taxon>Fungi incertae sedis</taxon>
        <taxon>Zoopagomycota</taxon>
        <taxon>Kickxellomycotina</taxon>
        <taxon>Harpellomycetes</taxon>
        <taxon>Harpellales</taxon>
        <taxon>Harpellaceae</taxon>
        <taxon>Furculomyces</taxon>
    </lineage>
</organism>
<dbReference type="AlphaFoldDB" id="A0A2T9YI14"/>
<dbReference type="GO" id="GO:0006335">
    <property type="term" value="P:DNA replication-dependent chromatin assembly"/>
    <property type="evidence" value="ECO:0007669"/>
    <property type="project" value="TreeGrafter"/>
</dbReference>
<dbReference type="InterPro" id="IPR019544">
    <property type="entry name" value="Tetratricopeptide_SHNi-TPR_dom"/>
</dbReference>
<dbReference type="Gene3D" id="1.25.40.10">
    <property type="entry name" value="Tetratricopeptide repeat domain"/>
    <property type="match status" value="1"/>
</dbReference>
<evidence type="ECO:0000256" key="3">
    <source>
        <dbReference type="SAM" id="MobiDB-lite"/>
    </source>
</evidence>
<feature type="region of interest" description="Disordered" evidence="3">
    <location>
        <begin position="366"/>
        <end position="457"/>
    </location>
</feature>
<dbReference type="EMBL" id="MBFT01000389">
    <property type="protein sequence ID" value="PVU91988.1"/>
    <property type="molecule type" value="Genomic_DNA"/>
</dbReference>
<protein>
    <recommendedName>
        <fullName evidence="4">Tetratricopeptide SHNi-TPR domain-containing protein</fullName>
    </recommendedName>
</protein>
<feature type="compositionally biased region" description="Basic and acidic residues" evidence="3">
    <location>
        <begin position="389"/>
        <end position="404"/>
    </location>
</feature>
<accession>A0A2T9YI14</accession>
<dbReference type="Proteomes" id="UP000245699">
    <property type="component" value="Unassembled WGS sequence"/>
</dbReference>
<proteinExistence type="predicted"/>
<feature type="region of interest" description="Disordered" evidence="3">
    <location>
        <begin position="117"/>
        <end position="191"/>
    </location>
</feature>
<evidence type="ECO:0000313" key="6">
    <source>
        <dbReference type="Proteomes" id="UP000245699"/>
    </source>
</evidence>
<keyword evidence="2" id="KW-0802">TPR repeat</keyword>
<evidence type="ECO:0000256" key="2">
    <source>
        <dbReference type="ARBA" id="ARBA00022803"/>
    </source>
</evidence>
<dbReference type="GO" id="GO:0005654">
    <property type="term" value="C:nucleoplasm"/>
    <property type="evidence" value="ECO:0007669"/>
    <property type="project" value="TreeGrafter"/>
</dbReference>
<feature type="domain" description="Tetratricopeptide SHNi-TPR" evidence="4">
    <location>
        <begin position="221"/>
        <end position="257"/>
    </location>
</feature>
<dbReference type="GO" id="GO:0042393">
    <property type="term" value="F:histone binding"/>
    <property type="evidence" value="ECO:0007669"/>
    <property type="project" value="TreeGrafter"/>
</dbReference>
<dbReference type="GO" id="GO:0034080">
    <property type="term" value="P:CENP-A containing chromatin assembly"/>
    <property type="evidence" value="ECO:0007669"/>
    <property type="project" value="TreeGrafter"/>
</dbReference>
<feature type="compositionally biased region" description="Polar residues" evidence="3">
    <location>
        <begin position="1"/>
        <end position="10"/>
    </location>
</feature>
<feature type="compositionally biased region" description="Polar residues" evidence="3">
    <location>
        <begin position="337"/>
        <end position="347"/>
    </location>
</feature>
<dbReference type="STRING" id="61424.A0A2T9YI14"/>
<name>A0A2T9YI14_9FUNG</name>
<keyword evidence="1" id="KW-0677">Repeat</keyword>
<feature type="region of interest" description="Disordered" evidence="3">
    <location>
        <begin position="327"/>
        <end position="348"/>
    </location>
</feature>
<dbReference type="OrthoDB" id="5587616at2759"/>
<dbReference type="InterPro" id="IPR051730">
    <property type="entry name" value="NASP-like"/>
</dbReference>
<evidence type="ECO:0000259" key="4">
    <source>
        <dbReference type="Pfam" id="PF10516"/>
    </source>
</evidence>
<feature type="compositionally biased region" description="Polar residues" evidence="3">
    <location>
        <begin position="171"/>
        <end position="182"/>
    </location>
</feature>
<dbReference type="PANTHER" id="PTHR15081:SF1">
    <property type="entry name" value="NUCLEAR AUTOANTIGENIC SPERM PROTEIN"/>
    <property type="match status" value="1"/>
</dbReference>
<dbReference type="Pfam" id="PF10516">
    <property type="entry name" value="SHNi-TPR"/>
    <property type="match status" value="1"/>
</dbReference>
<feature type="compositionally biased region" description="Low complexity" evidence="3">
    <location>
        <begin position="159"/>
        <end position="170"/>
    </location>
</feature>
<evidence type="ECO:0000313" key="5">
    <source>
        <dbReference type="EMBL" id="PVU91988.1"/>
    </source>
</evidence>
<sequence length="457" mass="50403">MDNEIPNTNTEKGKQKADENQSQISDSNIFTEEQKAILPLIATDIEAGTRAYALGQWEISIKHFGQLSELSEQAFGNQSQRYADSLVMYGRALLQSAIAQSELMGQKKLEETNLKGAELAGENQEKTVNNPKIHFEGEPDFESSGFDDQVDSESFNEVASSSMKAGSSSKNPQENDNTGNDSGSDEENDENCDFQTAWQVLDVARIIQANDKTEKGQLKLAETLLLLGDVSMESENFTQASIDYTESLKIKNLLLSPDDRQIAEVNFKLSLASEYNGKKQEALEQIQAVKKSLLLRIDNCEKSSELDNLKELIVDVEEKEKELIHNIESEKSKKNENGNIAPSSTDSVPFAISDETKKLISNALSSGNVNDLTGMVRSKKSKTTNTNKEPSKPETDTKPLETKPAEVGNSTMFEITNESSQPGKRKMEDSATSNVNANLGGVDHQTEKKSRVEEIAE</sequence>